<sequence>MDPNGGSSSAGAADGASDPAAARRRHSKKPKCILGLHSKSFLPATNFNTWMGHFIIHLCWHYLHPYWSCFLVCIRTCNV</sequence>
<evidence type="ECO:0000256" key="1">
    <source>
        <dbReference type="SAM" id="MobiDB-lite"/>
    </source>
</evidence>
<feature type="compositionally biased region" description="Low complexity" evidence="1">
    <location>
        <begin position="1"/>
        <end position="20"/>
    </location>
</feature>
<evidence type="ECO:0000313" key="2">
    <source>
        <dbReference type="EMBL" id="RVW15347.1"/>
    </source>
</evidence>
<comment type="caution">
    <text evidence="2">The sequence shown here is derived from an EMBL/GenBank/DDBJ whole genome shotgun (WGS) entry which is preliminary data.</text>
</comment>
<gene>
    <name evidence="2" type="ORF">CK203_085618</name>
</gene>
<reference evidence="2 3" key="1">
    <citation type="journal article" date="2018" name="PLoS Genet.">
        <title>Population sequencing reveals clonal diversity and ancestral inbreeding in the grapevine cultivar Chardonnay.</title>
        <authorList>
            <person name="Roach M.J."/>
            <person name="Johnson D.L."/>
            <person name="Bohlmann J."/>
            <person name="van Vuuren H.J."/>
            <person name="Jones S.J."/>
            <person name="Pretorius I.S."/>
            <person name="Schmidt S.A."/>
            <person name="Borneman A.R."/>
        </authorList>
    </citation>
    <scope>NUCLEOTIDE SEQUENCE [LARGE SCALE GENOMIC DNA]</scope>
    <source>
        <strain evidence="3">cv. Chardonnay</strain>
        <tissue evidence="2">Leaf</tissue>
    </source>
</reference>
<accession>A0A438BWQ2</accession>
<feature type="region of interest" description="Disordered" evidence="1">
    <location>
        <begin position="1"/>
        <end position="26"/>
    </location>
</feature>
<proteinExistence type="predicted"/>
<name>A0A438BWQ2_VITVI</name>
<dbReference type="EMBL" id="QGNW01002602">
    <property type="protein sequence ID" value="RVW15347.1"/>
    <property type="molecule type" value="Genomic_DNA"/>
</dbReference>
<dbReference type="Proteomes" id="UP000288805">
    <property type="component" value="Unassembled WGS sequence"/>
</dbReference>
<dbReference type="AlphaFoldDB" id="A0A438BWQ2"/>
<evidence type="ECO:0000313" key="3">
    <source>
        <dbReference type="Proteomes" id="UP000288805"/>
    </source>
</evidence>
<protein>
    <submittedName>
        <fullName evidence="2">Uncharacterized protein</fullName>
    </submittedName>
</protein>
<organism evidence="2 3">
    <name type="scientific">Vitis vinifera</name>
    <name type="common">Grape</name>
    <dbReference type="NCBI Taxonomy" id="29760"/>
    <lineage>
        <taxon>Eukaryota</taxon>
        <taxon>Viridiplantae</taxon>
        <taxon>Streptophyta</taxon>
        <taxon>Embryophyta</taxon>
        <taxon>Tracheophyta</taxon>
        <taxon>Spermatophyta</taxon>
        <taxon>Magnoliopsida</taxon>
        <taxon>eudicotyledons</taxon>
        <taxon>Gunneridae</taxon>
        <taxon>Pentapetalae</taxon>
        <taxon>rosids</taxon>
        <taxon>Vitales</taxon>
        <taxon>Vitaceae</taxon>
        <taxon>Viteae</taxon>
        <taxon>Vitis</taxon>
    </lineage>
</organism>